<dbReference type="InterPro" id="IPR037185">
    <property type="entry name" value="EmrE-like"/>
</dbReference>
<keyword evidence="1" id="KW-1133">Transmembrane helix</keyword>
<accession>A0A5C5XXU8</accession>
<dbReference type="AlphaFoldDB" id="A0A5C5XXU8"/>
<keyword evidence="3" id="KW-1185">Reference proteome</keyword>
<dbReference type="Gene3D" id="1.10.3730.20">
    <property type="match status" value="1"/>
</dbReference>
<name>A0A5C5XXU8_9BACT</name>
<feature type="transmembrane region" description="Helical" evidence="1">
    <location>
        <begin position="46"/>
        <end position="64"/>
    </location>
</feature>
<reference evidence="2 3" key="1">
    <citation type="submission" date="2019-02" db="EMBL/GenBank/DDBJ databases">
        <title>Deep-cultivation of Planctomycetes and their phenomic and genomic characterization uncovers novel biology.</title>
        <authorList>
            <person name="Wiegand S."/>
            <person name="Jogler M."/>
            <person name="Boedeker C."/>
            <person name="Pinto D."/>
            <person name="Vollmers J."/>
            <person name="Rivas-Marin E."/>
            <person name="Kohn T."/>
            <person name="Peeters S.H."/>
            <person name="Heuer A."/>
            <person name="Rast P."/>
            <person name="Oberbeckmann S."/>
            <person name="Bunk B."/>
            <person name="Jeske O."/>
            <person name="Meyerdierks A."/>
            <person name="Storesund J.E."/>
            <person name="Kallscheuer N."/>
            <person name="Luecker S."/>
            <person name="Lage O.M."/>
            <person name="Pohl T."/>
            <person name="Merkel B.J."/>
            <person name="Hornburger P."/>
            <person name="Mueller R.-W."/>
            <person name="Bruemmer F."/>
            <person name="Labrenz M."/>
            <person name="Spormann A.M."/>
            <person name="Op Den Camp H."/>
            <person name="Overmann J."/>
            <person name="Amann R."/>
            <person name="Jetten M.S.M."/>
            <person name="Mascher T."/>
            <person name="Medema M.H."/>
            <person name="Devos D.P."/>
            <person name="Kaster A.-K."/>
            <person name="Ovreas L."/>
            <person name="Rohde M."/>
            <person name="Galperin M.Y."/>
            <person name="Jogler C."/>
        </authorList>
    </citation>
    <scope>NUCLEOTIDE SEQUENCE [LARGE SCALE GENOMIC DNA]</scope>
    <source>
        <strain evidence="2 3">CA85</strain>
    </source>
</reference>
<evidence type="ECO:0000313" key="2">
    <source>
        <dbReference type="EMBL" id="TWT67379.1"/>
    </source>
</evidence>
<feature type="transmembrane region" description="Helical" evidence="1">
    <location>
        <begin position="97"/>
        <end position="116"/>
    </location>
</feature>
<organism evidence="2 3">
    <name type="scientific">Allorhodopirellula solitaria</name>
    <dbReference type="NCBI Taxonomy" id="2527987"/>
    <lineage>
        <taxon>Bacteria</taxon>
        <taxon>Pseudomonadati</taxon>
        <taxon>Planctomycetota</taxon>
        <taxon>Planctomycetia</taxon>
        <taxon>Pirellulales</taxon>
        <taxon>Pirellulaceae</taxon>
        <taxon>Allorhodopirellula</taxon>
    </lineage>
</organism>
<feature type="transmembrane region" description="Helical" evidence="1">
    <location>
        <begin position="71"/>
        <end position="91"/>
    </location>
</feature>
<protein>
    <submittedName>
        <fullName evidence="2">4-amino-4-deoxy-L-arabinose-phosphoundecaprenol flippase subunit ArnE</fullName>
    </submittedName>
</protein>
<proteinExistence type="predicted"/>
<keyword evidence="1" id="KW-0812">Transmembrane</keyword>
<sequence>MTPTPPLSIGLFLVAAILGAVGQFFYKSGADAANGGVAGYLWNPRLLLGVLCYVAVMVLFVAAFKVGGSMAVLYPVYASTFIFAAIIAKFAYGQPILPIHVLGWLLLIGGMCLMGWQTANAATVGPDVAPAHDESGVEEAVGKHVE</sequence>
<dbReference type="EMBL" id="SJPK01000004">
    <property type="protein sequence ID" value="TWT67379.1"/>
    <property type="molecule type" value="Genomic_DNA"/>
</dbReference>
<comment type="caution">
    <text evidence="2">The sequence shown here is derived from an EMBL/GenBank/DDBJ whole genome shotgun (WGS) entry which is preliminary data.</text>
</comment>
<keyword evidence="1" id="KW-0472">Membrane</keyword>
<evidence type="ECO:0000256" key="1">
    <source>
        <dbReference type="SAM" id="Phobius"/>
    </source>
</evidence>
<dbReference type="SUPFAM" id="SSF103481">
    <property type="entry name" value="Multidrug resistance efflux transporter EmrE"/>
    <property type="match status" value="1"/>
</dbReference>
<dbReference type="RefSeq" id="WP_186774857.1">
    <property type="nucleotide sequence ID" value="NZ_SJPK01000004.1"/>
</dbReference>
<gene>
    <name evidence="2" type="primary">arnE</name>
    <name evidence="2" type="ORF">CA85_22290</name>
</gene>
<dbReference type="Proteomes" id="UP000318053">
    <property type="component" value="Unassembled WGS sequence"/>
</dbReference>
<evidence type="ECO:0000313" key="3">
    <source>
        <dbReference type="Proteomes" id="UP000318053"/>
    </source>
</evidence>